<gene>
    <name evidence="1" type="ORF">Prum_083260</name>
</gene>
<reference evidence="1 2" key="1">
    <citation type="submission" date="2020-03" db="EMBL/GenBank/DDBJ databases">
        <title>Whole genome shotgun sequence of Phytohabitans rumicis NBRC 108638.</title>
        <authorList>
            <person name="Komaki H."/>
            <person name="Tamura T."/>
        </authorList>
    </citation>
    <scope>NUCLEOTIDE SEQUENCE [LARGE SCALE GENOMIC DNA]</scope>
    <source>
        <strain evidence="1 2">NBRC 108638</strain>
    </source>
</reference>
<sequence length="106" mass="10955">MPKFLIKASYTLDGLRGVLKNGGSSRADAVRKTAESVGGHMDTFYFAFGDDDAFVICDLPDNKAAAAVAFTVGAAGGATTKTVVLLTPEEVDAATHQKVDYTAPGA</sequence>
<dbReference type="RefSeq" id="WP_173081900.1">
    <property type="nucleotide sequence ID" value="NZ_BAABJB010000020.1"/>
</dbReference>
<proteinExistence type="predicted"/>
<organism evidence="1 2">
    <name type="scientific">Phytohabitans rumicis</name>
    <dbReference type="NCBI Taxonomy" id="1076125"/>
    <lineage>
        <taxon>Bacteria</taxon>
        <taxon>Bacillati</taxon>
        <taxon>Actinomycetota</taxon>
        <taxon>Actinomycetes</taxon>
        <taxon>Micromonosporales</taxon>
        <taxon>Micromonosporaceae</taxon>
    </lineage>
</organism>
<evidence type="ECO:0000313" key="2">
    <source>
        <dbReference type="Proteomes" id="UP000482960"/>
    </source>
</evidence>
<protein>
    <recommendedName>
        <fullName evidence="3">GYD domain-containing protein</fullName>
    </recommendedName>
</protein>
<accession>A0A6V8LEH3</accession>
<keyword evidence="2" id="KW-1185">Reference proteome</keyword>
<dbReference type="AlphaFoldDB" id="A0A6V8LEH3"/>
<dbReference type="Pfam" id="PF08734">
    <property type="entry name" value="GYD"/>
    <property type="match status" value="1"/>
</dbReference>
<evidence type="ECO:0000313" key="1">
    <source>
        <dbReference type="EMBL" id="GFJ94684.1"/>
    </source>
</evidence>
<comment type="caution">
    <text evidence="1">The sequence shown here is derived from an EMBL/GenBank/DDBJ whole genome shotgun (WGS) entry which is preliminary data.</text>
</comment>
<reference evidence="1 2" key="2">
    <citation type="submission" date="2020-03" db="EMBL/GenBank/DDBJ databases">
        <authorList>
            <person name="Ichikawa N."/>
            <person name="Kimura A."/>
            <person name="Kitahashi Y."/>
            <person name="Uohara A."/>
        </authorList>
    </citation>
    <scope>NUCLEOTIDE SEQUENCE [LARGE SCALE GENOMIC DNA]</scope>
    <source>
        <strain evidence="1 2">NBRC 108638</strain>
    </source>
</reference>
<dbReference type="Proteomes" id="UP000482960">
    <property type="component" value="Unassembled WGS sequence"/>
</dbReference>
<dbReference type="InterPro" id="IPR014845">
    <property type="entry name" value="GYD/TTHA1554"/>
</dbReference>
<evidence type="ECO:0008006" key="3">
    <source>
        <dbReference type="Google" id="ProtNLM"/>
    </source>
</evidence>
<dbReference type="EMBL" id="BLPG01000001">
    <property type="protein sequence ID" value="GFJ94684.1"/>
    <property type="molecule type" value="Genomic_DNA"/>
</dbReference>
<name>A0A6V8LEH3_9ACTN</name>